<dbReference type="AlphaFoldDB" id="A0A1C7LLJ2"/>
<evidence type="ECO:0000313" key="2">
    <source>
        <dbReference type="EMBL" id="OBZ65056.1"/>
    </source>
</evidence>
<gene>
    <name evidence="2" type="ORF">A0H81_14946</name>
</gene>
<reference evidence="2 3" key="1">
    <citation type="submission" date="2016-03" db="EMBL/GenBank/DDBJ databases">
        <title>Whole genome sequencing of Grifola frondosa 9006-11.</title>
        <authorList>
            <person name="Min B."/>
            <person name="Park H."/>
            <person name="Kim J.-G."/>
            <person name="Cho H."/>
            <person name="Oh Y.-L."/>
            <person name="Kong W.-S."/>
            <person name="Choi I.-G."/>
        </authorList>
    </citation>
    <scope>NUCLEOTIDE SEQUENCE [LARGE SCALE GENOMIC DNA]</scope>
    <source>
        <strain evidence="2 3">9006-11</strain>
    </source>
</reference>
<dbReference type="Proteomes" id="UP000092993">
    <property type="component" value="Unassembled WGS sequence"/>
</dbReference>
<name>A0A1C7LLJ2_GRIFR</name>
<dbReference type="OrthoDB" id="2753193at2759"/>
<organism evidence="2 3">
    <name type="scientific">Grifola frondosa</name>
    <name type="common">Maitake</name>
    <name type="synonym">Polyporus frondosus</name>
    <dbReference type="NCBI Taxonomy" id="5627"/>
    <lineage>
        <taxon>Eukaryota</taxon>
        <taxon>Fungi</taxon>
        <taxon>Dikarya</taxon>
        <taxon>Basidiomycota</taxon>
        <taxon>Agaricomycotina</taxon>
        <taxon>Agaricomycetes</taxon>
        <taxon>Polyporales</taxon>
        <taxon>Grifolaceae</taxon>
        <taxon>Grifola</taxon>
    </lineage>
</organism>
<sequence length="371" mass="41161">MTVIEEGMALEDLKIELLTDIAGDDGTDSMRGDISAKRKQFVEKLDLWKEQYDRHVGPLLEEAAAAVVVAVQDAVHASFPLAAPDVDDPADDDTGQATTTAGKRRHPPTPPPRPPLWHEIDAVRIDLPSSYDPRVQRHASMVSVVEVEKTLRQVQAKAALDEVRTHIITNEAFKIQKHNVSGQKATTRATNQIRKKQQAINEAASKYRRARRTLITLGMKREDRTYRELKPEDVRKFTLYSAQQQLGQSKETPSWIWESFSFVEEQQDEKYRDFFDDGTGLWLLPSDRLFDMFLSVAGSLVQIKCPEAALGRAGPLIGGRDATNGALLLALQEALEQEGRCGGPVGSAGRSGICSKVSAFAPVCRPELMMN</sequence>
<feature type="region of interest" description="Disordered" evidence="1">
    <location>
        <begin position="82"/>
        <end position="116"/>
    </location>
</feature>
<feature type="compositionally biased region" description="Acidic residues" evidence="1">
    <location>
        <begin position="85"/>
        <end position="94"/>
    </location>
</feature>
<proteinExistence type="predicted"/>
<dbReference type="EMBL" id="LUGG01000059">
    <property type="protein sequence ID" value="OBZ65056.1"/>
    <property type="molecule type" value="Genomic_DNA"/>
</dbReference>
<evidence type="ECO:0000256" key="1">
    <source>
        <dbReference type="SAM" id="MobiDB-lite"/>
    </source>
</evidence>
<evidence type="ECO:0000313" key="3">
    <source>
        <dbReference type="Proteomes" id="UP000092993"/>
    </source>
</evidence>
<accession>A0A1C7LLJ2</accession>
<keyword evidence="3" id="KW-1185">Reference proteome</keyword>
<dbReference type="STRING" id="5627.A0A1C7LLJ2"/>
<comment type="caution">
    <text evidence="2">The sequence shown here is derived from an EMBL/GenBank/DDBJ whole genome shotgun (WGS) entry which is preliminary data.</text>
</comment>
<protein>
    <submittedName>
        <fullName evidence="2">Uncharacterized protein</fullName>
    </submittedName>
</protein>